<dbReference type="KEGG" id="pmad:BAY61_26985"/>
<dbReference type="GO" id="GO:0046306">
    <property type="term" value="P:alkanesulfonate catabolic process"/>
    <property type="evidence" value="ECO:0007669"/>
    <property type="project" value="TreeGrafter"/>
</dbReference>
<feature type="domain" description="Luciferase-like" evidence="1">
    <location>
        <begin position="17"/>
        <end position="166"/>
    </location>
</feature>
<keyword evidence="3" id="KW-1185">Reference proteome</keyword>
<dbReference type="Gene3D" id="3.20.20.30">
    <property type="entry name" value="Luciferase-like domain"/>
    <property type="match status" value="1"/>
</dbReference>
<reference evidence="2 3" key="1">
    <citation type="submission" date="2016-10" db="EMBL/GenBank/DDBJ databases">
        <authorList>
            <person name="de Groot N.N."/>
        </authorList>
    </citation>
    <scope>NUCLEOTIDE SEQUENCE [LARGE SCALE GENOMIC DNA]</scope>
    <source>
        <strain evidence="2 3">CGMCC 4.5506</strain>
    </source>
</reference>
<evidence type="ECO:0000259" key="1">
    <source>
        <dbReference type="Pfam" id="PF00296"/>
    </source>
</evidence>
<proteinExistence type="predicted"/>
<evidence type="ECO:0000313" key="3">
    <source>
        <dbReference type="Proteomes" id="UP000199494"/>
    </source>
</evidence>
<dbReference type="GO" id="GO:0008726">
    <property type="term" value="F:alkanesulfonate monooxygenase activity"/>
    <property type="evidence" value="ECO:0007669"/>
    <property type="project" value="TreeGrafter"/>
</dbReference>
<dbReference type="Pfam" id="PF00296">
    <property type="entry name" value="Bac_luciferase"/>
    <property type="match status" value="1"/>
</dbReference>
<dbReference type="Proteomes" id="UP000199494">
    <property type="component" value="Unassembled WGS sequence"/>
</dbReference>
<name>A0A222VVY7_9PSEU</name>
<dbReference type="AlphaFoldDB" id="A0A222VVY7"/>
<dbReference type="PANTHER" id="PTHR42847">
    <property type="entry name" value="ALKANESULFONATE MONOOXYGENASE"/>
    <property type="match status" value="1"/>
</dbReference>
<accession>A0A222VVY7</accession>
<dbReference type="SUPFAM" id="SSF51679">
    <property type="entry name" value="Bacterial luciferase-like"/>
    <property type="match status" value="1"/>
</dbReference>
<dbReference type="EMBL" id="FMZE01000011">
    <property type="protein sequence ID" value="SDD67125.1"/>
    <property type="molecule type" value="Genomic_DNA"/>
</dbReference>
<dbReference type="InterPro" id="IPR011251">
    <property type="entry name" value="Luciferase-like_dom"/>
</dbReference>
<evidence type="ECO:0000313" key="2">
    <source>
        <dbReference type="EMBL" id="SDD67125.1"/>
    </source>
</evidence>
<protein>
    <submittedName>
        <fullName evidence="2">Probable F420-dependent oxidoreductase, MSMEG_2516 family</fullName>
    </submittedName>
</protein>
<dbReference type="PANTHER" id="PTHR42847:SF4">
    <property type="entry name" value="ALKANESULFONATE MONOOXYGENASE-RELATED"/>
    <property type="match status" value="1"/>
</dbReference>
<dbReference type="NCBIfam" id="TIGR03621">
    <property type="entry name" value="F420_MSMEG_2516"/>
    <property type="match status" value="1"/>
</dbReference>
<gene>
    <name evidence="2" type="ORF">SAMN05421630_11130</name>
</gene>
<dbReference type="InterPro" id="IPR019923">
    <property type="entry name" value="Lucif-like_OxRdtase_MSMEG_2516"/>
</dbReference>
<dbReference type="OrthoDB" id="4288123at2"/>
<dbReference type="RefSeq" id="WP_091809089.1">
    <property type="nucleotide sequence ID" value="NZ_CP016353.1"/>
</dbReference>
<dbReference type="InterPro" id="IPR036661">
    <property type="entry name" value="Luciferase-like_sf"/>
</dbReference>
<dbReference type="STRING" id="530584.SAMN05421630_11130"/>
<dbReference type="InterPro" id="IPR050172">
    <property type="entry name" value="SsuD_RutA_monooxygenase"/>
</dbReference>
<organism evidence="2 3">
    <name type="scientific">Prauserella marina</name>
    <dbReference type="NCBI Taxonomy" id="530584"/>
    <lineage>
        <taxon>Bacteria</taxon>
        <taxon>Bacillati</taxon>
        <taxon>Actinomycetota</taxon>
        <taxon>Actinomycetes</taxon>
        <taxon>Pseudonocardiales</taxon>
        <taxon>Pseudonocardiaceae</taxon>
        <taxon>Prauserella</taxon>
    </lineage>
</organism>
<sequence length="291" mass="31029">MGAFRFGVSFRSTGDRQHWIAACRRAEELGYAEIAVPDHLGAPAPFPALAVAGAVTDHPRLVPFVLNAAFYNPALLARDIVTTSELTGHRLDIGIGAGHMKAEFDKAGLPWQPAAERIARLERTIDELRDLLAADLPEPPGLTIGGNSEAVLALAARKADVIAFSGATQIAGRPPGTFTLVPPEELTRAITRVTSAAKEHEGRTVEANMLVQDVRLAESTRSAIAEWRGPLSLTGFTDEQFATAPQLLGGTVSEIVDRLEALRAECGLSSFTVFDSAMEDFAPVVRALAGR</sequence>